<dbReference type="PANTHER" id="PTHR46658:SF1">
    <property type="entry name" value="CYS OR MET METABOLISM PYRIDOXAL-PHOSPHATE-DEPENDENT ENZYME"/>
    <property type="match status" value="1"/>
</dbReference>
<sequence length="137" mass="14669">MRVTLAGGRPHAARGRPSCPRYACNPVADAERTDIIQAVRLGDPDKVIALCRAVQRFSPVGSSILPVPGISPGYGDEVIFADGTFIDGSTLELSGDGPLRAPYAAYLQGGTHWTHWKIVLEEAVKAILETDRNNGRS</sequence>
<proteinExistence type="predicted"/>
<organism evidence="1">
    <name type="scientific">Calcidiscus leptoporus</name>
    <dbReference type="NCBI Taxonomy" id="127549"/>
    <lineage>
        <taxon>Eukaryota</taxon>
        <taxon>Haptista</taxon>
        <taxon>Haptophyta</taxon>
        <taxon>Prymnesiophyceae</taxon>
        <taxon>Coccolithales</taxon>
        <taxon>Calcidiscaceae</taxon>
        <taxon>Calcidiscus</taxon>
    </lineage>
</organism>
<name>A0A7S0J2I6_9EUKA</name>
<dbReference type="PANTHER" id="PTHR46658">
    <property type="entry name" value="CYS OR MET METABOLISM PYRIDOXAL-PHOSPHATE-DEPENDENT ENZYME"/>
    <property type="match status" value="1"/>
</dbReference>
<gene>
    <name evidence="1" type="ORF">CLEP1334_LOCUS14445</name>
</gene>
<evidence type="ECO:0000313" key="1">
    <source>
        <dbReference type="EMBL" id="CAD8539162.1"/>
    </source>
</evidence>
<protein>
    <submittedName>
        <fullName evidence="1">Uncharacterized protein</fullName>
    </submittedName>
</protein>
<dbReference type="EMBL" id="HBER01028783">
    <property type="protein sequence ID" value="CAD8539162.1"/>
    <property type="molecule type" value="Transcribed_RNA"/>
</dbReference>
<dbReference type="Gene3D" id="3.90.1150.60">
    <property type="entry name" value="Methioning gamme-lyase, C-terminal domain"/>
    <property type="match status" value="1"/>
</dbReference>
<accession>A0A7S0J2I6</accession>
<dbReference type="AlphaFoldDB" id="A0A7S0J2I6"/>
<dbReference type="InterPro" id="IPR009651">
    <property type="entry name" value="Met_g_lyase_put"/>
</dbReference>
<dbReference type="Pfam" id="PF06838">
    <property type="entry name" value="Met_gamma_lyase"/>
    <property type="match status" value="1"/>
</dbReference>
<reference evidence="1" key="1">
    <citation type="submission" date="2021-01" db="EMBL/GenBank/DDBJ databases">
        <authorList>
            <person name="Corre E."/>
            <person name="Pelletier E."/>
            <person name="Niang G."/>
            <person name="Scheremetjew M."/>
            <person name="Finn R."/>
            <person name="Kale V."/>
            <person name="Holt S."/>
            <person name="Cochrane G."/>
            <person name="Meng A."/>
            <person name="Brown T."/>
            <person name="Cohen L."/>
        </authorList>
    </citation>
    <scope>NUCLEOTIDE SEQUENCE</scope>
    <source>
        <strain evidence="1">RCC1130</strain>
    </source>
</reference>